<sequence>MSSIFYRESDAVPYSGPFTERDMLKKKREGKVSSTAQIYFTNGEQPDGSIPSYSLFELHNICGLGCPFIDPSPLLKKMGRTPTEEETKMKRVEFALSGIRASCKNVNKLEKEVDLMIDYLNDLQDAELGQSRKKRRNKKKKTKSVSLAEEEADEVVTEGLTPSREERLQKLLADTASLRSSIFAALSMEKDVKKVFALFKKKMTSVMRENMEMMQQSCDEEEEEEVTGNVVVQAMNKPPVQGVSIADFDKAPEKPVACSRTTWLGHLKMTKRFASAVYQMFTVMNDGCSRELDARAVHSTMKDTKEWLAKWEKNPQLQQLINHEIVKRLKEIEYFFCYYCMVVHFDLGQALAHITHANHNLNVNELPDQDSFCDITMAVATSTLQLMTKTPGELHDAYVAEFSLPLLKSGMRVPLAKRDSLPSKEFIDHMKEKYAAINGDVDQGRIRDPVYVASVLRGIISRHKSEVGRQLFADLDKYFRNGKTFYCELCGWMLTSRDRYYRHLKNNVHIGIVTNRKNEIGMNFDLLTFSINIHASEEK</sequence>
<evidence type="ECO:0000313" key="5">
    <source>
        <dbReference type="Proteomes" id="UP001328107"/>
    </source>
</evidence>
<reference evidence="5" key="1">
    <citation type="submission" date="2022-10" db="EMBL/GenBank/DDBJ databases">
        <title>Genome assembly of Pristionchus species.</title>
        <authorList>
            <person name="Yoshida K."/>
            <person name="Sommer R.J."/>
        </authorList>
    </citation>
    <scope>NUCLEOTIDE SEQUENCE [LARGE SCALE GENOMIC DNA]</scope>
    <source>
        <strain evidence="5">RS5460</strain>
    </source>
</reference>
<organism evidence="4 5">
    <name type="scientific">Pristionchus mayeri</name>
    <dbReference type="NCBI Taxonomy" id="1317129"/>
    <lineage>
        <taxon>Eukaryota</taxon>
        <taxon>Metazoa</taxon>
        <taxon>Ecdysozoa</taxon>
        <taxon>Nematoda</taxon>
        <taxon>Chromadorea</taxon>
        <taxon>Rhabditida</taxon>
        <taxon>Rhabditina</taxon>
        <taxon>Diplogasteromorpha</taxon>
        <taxon>Diplogasteroidea</taxon>
        <taxon>Neodiplogasteridae</taxon>
        <taxon>Pristionchus</taxon>
    </lineage>
</organism>
<protein>
    <recommendedName>
        <fullName evidence="3">C2H2-type domain-containing protein</fullName>
    </recommendedName>
</protein>
<evidence type="ECO:0000313" key="4">
    <source>
        <dbReference type="EMBL" id="GMR61287.1"/>
    </source>
</evidence>
<dbReference type="Proteomes" id="UP001328107">
    <property type="component" value="Unassembled WGS sequence"/>
</dbReference>
<dbReference type="PROSITE" id="PS50157">
    <property type="entry name" value="ZINC_FINGER_C2H2_2"/>
    <property type="match status" value="1"/>
</dbReference>
<evidence type="ECO:0000256" key="2">
    <source>
        <dbReference type="SAM" id="MobiDB-lite"/>
    </source>
</evidence>
<feature type="compositionally biased region" description="Basic residues" evidence="2">
    <location>
        <begin position="131"/>
        <end position="143"/>
    </location>
</feature>
<feature type="domain" description="C2H2-type" evidence="3">
    <location>
        <begin position="485"/>
        <end position="514"/>
    </location>
</feature>
<keyword evidence="1" id="KW-0479">Metal-binding</keyword>
<dbReference type="GO" id="GO:0008270">
    <property type="term" value="F:zinc ion binding"/>
    <property type="evidence" value="ECO:0007669"/>
    <property type="project" value="UniProtKB-KW"/>
</dbReference>
<name>A0AAN5ICL7_9BILA</name>
<evidence type="ECO:0000256" key="1">
    <source>
        <dbReference type="PROSITE-ProRule" id="PRU00042"/>
    </source>
</evidence>
<dbReference type="InterPro" id="IPR013087">
    <property type="entry name" value="Znf_C2H2_type"/>
</dbReference>
<comment type="caution">
    <text evidence="4">The sequence shown here is derived from an EMBL/GenBank/DDBJ whole genome shotgun (WGS) entry which is preliminary data.</text>
</comment>
<keyword evidence="1" id="KW-0863">Zinc-finger</keyword>
<keyword evidence="5" id="KW-1185">Reference proteome</keyword>
<proteinExistence type="predicted"/>
<gene>
    <name evidence="4" type="ORF">PMAYCL1PPCAC_31482</name>
</gene>
<dbReference type="AlphaFoldDB" id="A0AAN5ICL7"/>
<dbReference type="PROSITE" id="PS00028">
    <property type="entry name" value="ZINC_FINGER_C2H2_1"/>
    <property type="match status" value="1"/>
</dbReference>
<feature type="region of interest" description="Disordered" evidence="2">
    <location>
        <begin position="131"/>
        <end position="161"/>
    </location>
</feature>
<accession>A0AAN5ICL7</accession>
<evidence type="ECO:0000259" key="3">
    <source>
        <dbReference type="PROSITE" id="PS50157"/>
    </source>
</evidence>
<keyword evidence="1" id="KW-0862">Zinc</keyword>
<dbReference type="EMBL" id="BTRK01000006">
    <property type="protein sequence ID" value="GMR61287.1"/>
    <property type="molecule type" value="Genomic_DNA"/>
</dbReference>